<comment type="caution">
    <text evidence="1">The sequence shown here is derived from an EMBL/GenBank/DDBJ whole genome shotgun (WGS) entry which is preliminary data.</text>
</comment>
<dbReference type="Proteomes" id="UP000625551">
    <property type="component" value="Unassembled WGS sequence"/>
</dbReference>
<evidence type="ECO:0000313" key="1">
    <source>
        <dbReference type="EMBL" id="MBD1398874.1"/>
    </source>
</evidence>
<reference evidence="1 2" key="1">
    <citation type="submission" date="2020-09" db="EMBL/GenBank/DDBJ databases">
        <title>Genome sequencing and assembly of Pontibacter sp.</title>
        <authorList>
            <person name="Chhetri G."/>
        </authorList>
    </citation>
    <scope>NUCLEOTIDE SEQUENCE [LARGE SCALE GENOMIC DNA]</scope>
    <source>
        <strain evidence="1 2">JH31</strain>
    </source>
</reference>
<evidence type="ECO:0000313" key="2">
    <source>
        <dbReference type="Proteomes" id="UP000625551"/>
    </source>
</evidence>
<gene>
    <name evidence="1" type="ORF">H9Q13_17020</name>
</gene>
<dbReference type="EMBL" id="JACXAJ010000012">
    <property type="protein sequence ID" value="MBD1398874.1"/>
    <property type="molecule type" value="Genomic_DNA"/>
</dbReference>
<proteinExistence type="predicted"/>
<keyword evidence="2" id="KW-1185">Reference proteome</keyword>
<organism evidence="1 2">
    <name type="scientific">Pontibacter aquaedesilientis</name>
    <dbReference type="NCBI Taxonomy" id="2766980"/>
    <lineage>
        <taxon>Bacteria</taxon>
        <taxon>Pseudomonadati</taxon>
        <taxon>Bacteroidota</taxon>
        <taxon>Cytophagia</taxon>
        <taxon>Cytophagales</taxon>
        <taxon>Hymenobacteraceae</taxon>
        <taxon>Pontibacter</taxon>
    </lineage>
</organism>
<dbReference type="RefSeq" id="WP_191185006.1">
    <property type="nucleotide sequence ID" value="NZ_JACXAJ010000012.1"/>
</dbReference>
<sequence>MLVYHCDTDGEDGVSIIELLDRKTGESIFWSHIPGFNLGQPIVVGEKSHVTTIGFVGKIDLLTGNYDWQYDDLYDHQIGSFNSFDSISIINDTVKFISEHYMTKTIDKVLVANKSGKLLQILK</sequence>
<name>A0ABR7XKR5_9BACT</name>
<protein>
    <submittedName>
        <fullName evidence="1">Uncharacterized protein</fullName>
    </submittedName>
</protein>
<accession>A0ABR7XKR5</accession>